<gene>
    <name evidence="2" type="ORF">CCMP2556_LOCUS28504</name>
</gene>
<sequence>MAEATTGAFGGRAMVGSRSRSSTPETHMPYIKFNDFQDPCLDSTTDGSKTPSDQEHPASISNMKLVFGLLERGLPSLHRGYRTPDPSPTRTGLPKCSRFASSLGGAYQEFVEEDVNETQVPFTQRGRQPATKKDRSPSPSAPWLRLQTPSPEPAALPMPILPQEFIMQQVKPPVELRKTYWADMVDGGDETPTGEDDGSKTMQHPLCISFGSQGHPFSCGPACKYASKGSLSPLQVEEAGVNYHDPPSTQSWAESATAPCQEGIPVRRKRSRLSFPFGRKTCVPWG</sequence>
<name>A0ABP0N2L2_9DINO</name>
<keyword evidence="3" id="KW-1185">Reference proteome</keyword>
<comment type="caution">
    <text evidence="2">The sequence shown here is derived from an EMBL/GenBank/DDBJ whole genome shotgun (WGS) entry which is preliminary data.</text>
</comment>
<accession>A0ABP0N2L2</accession>
<evidence type="ECO:0000313" key="2">
    <source>
        <dbReference type="EMBL" id="CAK9057831.1"/>
    </source>
</evidence>
<reference evidence="2 3" key="1">
    <citation type="submission" date="2024-02" db="EMBL/GenBank/DDBJ databases">
        <authorList>
            <person name="Chen Y."/>
            <person name="Shah S."/>
            <person name="Dougan E. K."/>
            <person name="Thang M."/>
            <person name="Chan C."/>
        </authorList>
    </citation>
    <scope>NUCLEOTIDE SEQUENCE [LARGE SCALE GENOMIC DNA]</scope>
</reference>
<evidence type="ECO:0000313" key="3">
    <source>
        <dbReference type="Proteomes" id="UP001642484"/>
    </source>
</evidence>
<feature type="region of interest" description="Disordered" evidence="1">
    <location>
        <begin position="115"/>
        <end position="151"/>
    </location>
</feature>
<feature type="region of interest" description="Disordered" evidence="1">
    <location>
        <begin position="1"/>
        <end position="59"/>
    </location>
</feature>
<feature type="compositionally biased region" description="Polar residues" evidence="1">
    <location>
        <begin position="117"/>
        <end position="126"/>
    </location>
</feature>
<evidence type="ECO:0000256" key="1">
    <source>
        <dbReference type="SAM" id="MobiDB-lite"/>
    </source>
</evidence>
<dbReference type="Proteomes" id="UP001642484">
    <property type="component" value="Unassembled WGS sequence"/>
</dbReference>
<organism evidence="2 3">
    <name type="scientific">Durusdinium trenchii</name>
    <dbReference type="NCBI Taxonomy" id="1381693"/>
    <lineage>
        <taxon>Eukaryota</taxon>
        <taxon>Sar</taxon>
        <taxon>Alveolata</taxon>
        <taxon>Dinophyceae</taxon>
        <taxon>Suessiales</taxon>
        <taxon>Symbiodiniaceae</taxon>
        <taxon>Durusdinium</taxon>
    </lineage>
</organism>
<proteinExistence type="predicted"/>
<protein>
    <submittedName>
        <fullName evidence="2">Uncharacterized protein</fullName>
    </submittedName>
</protein>
<feature type="compositionally biased region" description="Polar residues" evidence="1">
    <location>
        <begin position="42"/>
        <end position="51"/>
    </location>
</feature>
<dbReference type="EMBL" id="CAXAMN010021311">
    <property type="protein sequence ID" value="CAK9057831.1"/>
    <property type="molecule type" value="Genomic_DNA"/>
</dbReference>